<dbReference type="PANTHER" id="PTHR47547">
    <property type="match status" value="1"/>
</dbReference>
<keyword evidence="1" id="KW-0812">Transmembrane</keyword>
<dbReference type="EMBL" id="UHIV01000004">
    <property type="protein sequence ID" value="SUP59182.1"/>
    <property type="molecule type" value="Genomic_DNA"/>
</dbReference>
<proteinExistence type="predicted"/>
<keyword evidence="1" id="KW-0472">Membrane</keyword>
<name>A0A380P3W5_WEIVI</name>
<gene>
    <name evidence="2" type="ORF">NCTC13645_01435</name>
</gene>
<feature type="transmembrane region" description="Helical" evidence="1">
    <location>
        <begin position="27"/>
        <end position="46"/>
    </location>
</feature>
<sequence length="72" mass="8411">MLVYLVFISVISFLGSKEFNGLNWFRYPWDFVVVIIGSLLFYVWGVRTSFKGRYFNEALTLNDTVVTDDSEN</sequence>
<evidence type="ECO:0008006" key="4">
    <source>
        <dbReference type="Google" id="ProtNLM"/>
    </source>
</evidence>
<evidence type="ECO:0000313" key="2">
    <source>
        <dbReference type="EMBL" id="SUP59182.1"/>
    </source>
</evidence>
<keyword evidence="1" id="KW-1133">Transmembrane helix</keyword>
<organism evidence="2 3">
    <name type="scientific">Weissella viridescens</name>
    <name type="common">Lactobacillus viridescens</name>
    <dbReference type="NCBI Taxonomy" id="1629"/>
    <lineage>
        <taxon>Bacteria</taxon>
        <taxon>Bacillati</taxon>
        <taxon>Bacillota</taxon>
        <taxon>Bacilli</taxon>
        <taxon>Lactobacillales</taxon>
        <taxon>Lactobacillaceae</taxon>
        <taxon>Weissella</taxon>
    </lineage>
</organism>
<dbReference type="AlphaFoldDB" id="A0A380P3W5"/>
<dbReference type="InterPro" id="IPR052962">
    <property type="entry name" value="AA_Transporter_AGT"/>
</dbReference>
<evidence type="ECO:0000256" key="1">
    <source>
        <dbReference type="SAM" id="Phobius"/>
    </source>
</evidence>
<dbReference type="PANTHER" id="PTHR47547:SF1">
    <property type="entry name" value="ASPARTATE-PROTON SYMPORTER"/>
    <property type="match status" value="1"/>
</dbReference>
<evidence type="ECO:0000313" key="3">
    <source>
        <dbReference type="Proteomes" id="UP000254621"/>
    </source>
</evidence>
<accession>A0A380P3W5</accession>
<protein>
    <recommendedName>
        <fullName evidence="4">Amino acid permease</fullName>
    </recommendedName>
</protein>
<dbReference type="Proteomes" id="UP000254621">
    <property type="component" value="Unassembled WGS sequence"/>
</dbReference>
<reference evidence="2 3" key="1">
    <citation type="submission" date="2018-06" db="EMBL/GenBank/DDBJ databases">
        <authorList>
            <consortium name="Pathogen Informatics"/>
            <person name="Doyle S."/>
        </authorList>
    </citation>
    <scope>NUCLEOTIDE SEQUENCE [LARGE SCALE GENOMIC DNA]</scope>
    <source>
        <strain evidence="2 3">NCTC13645</strain>
    </source>
</reference>